<evidence type="ECO:0000256" key="1">
    <source>
        <dbReference type="SAM" id="MobiDB-lite"/>
    </source>
</evidence>
<comment type="caution">
    <text evidence="2">The sequence shown here is derived from an EMBL/GenBank/DDBJ whole genome shotgun (WGS) entry which is preliminary data.</text>
</comment>
<feature type="region of interest" description="Disordered" evidence="1">
    <location>
        <begin position="804"/>
        <end position="859"/>
    </location>
</feature>
<evidence type="ECO:0000313" key="2">
    <source>
        <dbReference type="EMBL" id="KAK6344746.1"/>
    </source>
</evidence>
<proteinExistence type="predicted"/>
<gene>
    <name evidence="2" type="ORF">TWF718_006703</name>
</gene>
<protein>
    <submittedName>
        <fullName evidence="2">Uncharacterized protein</fullName>
    </submittedName>
</protein>
<feature type="compositionally biased region" description="Low complexity" evidence="1">
    <location>
        <begin position="823"/>
        <end position="833"/>
    </location>
</feature>
<evidence type="ECO:0000313" key="3">
    <source>
        <dbReference type="Proteomes" id="UP001313282"/>
    </source>
</evidence>
<dbReference type="Proteomes" id="UP001313282">
    <property type="component" value="Unassembled WGS sequence"/>
</dbReference>
<feature type="region of interest" description="Disordered" evidence="1">
    <location>
        <begin position="380"/>
        <end position="416"/>
    </location>
</feature>
<reference evidence="2 3" key="1">
    <citation type="submission" date="2019-10" db="EMBL/GenBank/DDBJ databases">
        <authorList>
            <person name="Palmer J.M."/>
        </authorList>
    </citation>
    <scope>NUCLEOTIDE SEQUENCE [LARGE SCALE GENOMIC DNA]</scope>
    <source>
        <strain evidence="2 3">TWF718</strain>
    </source>
</reference>
<sequence>MSNYDTPTFTSVGDKTSYPLQHHKIHFPLSSNFQPNVLVHPNLKISIFTRSFVENYILNKPLPWVASQTIRLTTNSLISDASQHGNQYTILPVVIHSTPYFLPVLVVENIDWALTQMQHISVIIDTYPDSKNVDGVISSAAIGGIWGPESPLNPLSVMKPPNFNWVEGPDRGEERELGIVLEVYAGNMNGKGMVGVYCGPGSVYNDAWKTGVAKGRNLVQIALEGVKRATIIIEKAKKNHGYPVSFAYVGVNCAEVAEKLEGWDKENAVQRPKKRGAWREVLKILDELKKSRVGIGFHKLRRQREDMIEGITKRRLWRTFPDQFNARSQREEAVDIDSIELALYPHCLENGPLATSSDRFIMKNDVLELLQLESFGAVPDKKEPELRRSSRNRKRLRKNEEGKFSSPCVGLEATPRDISKSPHLKATLSKSPLFNKGPVVFSGRPAHMDENIKGGSDIDDDERSLGFKADNYKRSGDTDHRGCAFRKMKDLSESKAPGTPLSSNAPSLNANSLLFNRQAFDIGYEDVAVDLLDSQEWKRILGVHLATREPLWYPWAPVIDYLGAREKEGAAKEEGGPIRSVGSPWTQFGNDLGVLRAPREGFGYEVSTENDEDAIYMSADGSSEDEATWFRAPGLDRSRGPSPESLDEARTPLAYLEKHRKEPVEFDEGQRELDIPELEFENAKAYQLELPADVEPQERGSFIRELSLRNSTESQESGDEEWTLEELQTIDEIMGEIYGTPADQLDCDNESGGYAEDLEYEDDMAGSPQEDSYPRTRGRSRSLSRLRRRIGDVKLGDELTCNGDTAQEQHKVNLGSPDKKVFPRSSTRVSRSPVKGRAPRSQAKGFANTSRIEKPGGQNMTFKGLAKAMTQMYELIGEGGAENSTCED</sequence>
<feature type="region of interest" description="Disordered" evidence="1">
    <location>
        <begin position="759"/>
        <end position="784"/>
    </location>
</feature>
<organism evidence="2 3">
    <name type="scientific">Orbilia javanica</name>
    <dbReference type="NCBI Taxonomy" id="47235"/>
    <lineage>
        <taxon>Eukaryota</taxon>
        <taxon>Fungi</taxon>
        <taxon>Dikarya</taxon>
        <taxon>Ascomycota</taxon>
        <taxon>Pezizomycotina</taxon>
        <taxon>Orbiliomycetes</taxon>
        <taxon>Orbiliales</taxon>
        <taxon>Orbiliaceae</taxon>
        <taxon>Orbilia</taxon>
    </lineage>
</organism>
<accession>A0AAN8N5R4</accession>
<name>A0AAN8N5R4_9PEZI</name>
<feature type="compositionally biased region" description="Basic and acidic residues" evidence="1">
    <location>
        <begin position="807"/>
        <end position="821"/>
    </location>
</feature>
<dbReference type="EMBL" id="JAVHNR010000004">
    <property type="protein sequence ID" value="KAK6344746.1"/>
    <property type="molecule type" value="Genomic_DNA"/>
</dbReference>
<dbReference type="AlphaFoldDB" id="A0AAN8N5R4"/>
<keyword evidence="3" id="KW-1185">Reference proteome</keyword>